<proteinExistence type="inferred from homology"/>
<protein>
    <submittedName>
        <fullName evidence="9">Uncharacterized protein</fullName>
    </submittedName>
</protein>
<keyword evidence="2" id="KW-0929">Antimicrobial</keyword>
<evidence type="ECO:0000256" key="6">
    <source>
        <dbReference type="ARBA" id="ARBA00023022"/>
    </source>
</evidence>
<evidence type="ECO:0000256" key="1">
    <source>
        <dbReference type="ARBA" id="ARBA00006811"/>
    </source>
</evidence>
<feature type="compositionally biased region" description="Basic and acidic residues" evidence="8">
    <location>
        <begin position="138"/>
        <end position="152"/>
    </location>
</feature>
<keyword evidence="5" id="KW-0378">Hydrolase</keyword>
<sequence>MSGSIIYGYVGGNPLSFTDPSGLIVGFLELLAKVGVKTVEIAKQCVAKKGWRVGDDIYATTKKGTDPAWSTVRSRFWKNEGATEGAAEKYGAENLDRIRAGKAPQRYNADKGGIESMELSHEPIPARDGGQNVVPKWPQDHAAVDPFRRPGY</sequence>
<reference evidence="9 10" key="1">
    <citation type="submission" date="2019-03" db="EMBL/GenBank/DDBJ databases">
        <title>Genomic Encyclopedia of Type Strains, Phase IV (KMG-IV): sequencing the most valuable type-strain genomes for metagenomic binning, comparative biology and taxonomic classification.</title>
        <authorList>
            <person name="Goeker M."/>
        </authorList>
    </citation>
    <scope>NUCLEOTIDE SEQUENCE [LARGE SCALE GENOMIC DNA]</scope>
    <source>
        <strain evidence="9 10">DSM 100309</strain>
    </source>
</reference>
<keyword evidence="4" id="KW-0255">Endonuclease</keyword>
<keyword evidence="10" id="KW-1185">Reference proteome</keyword>
<dbReference type="OrthoDB" id="6057489at2"/>
<dbReference type="EMBL" id="SMCO01000043">
    <property type="protein sequence ID" value="TCV78214.1"/>
    <property type="molecule type" value="Genomic_DNA"/>
</dbReference>
<dbReference type="InterPro" id="IPR044925">
    <property type="entry name" value="His-Me_finger_sf"/>
</dbReference>
<evidence type="ECO:0000256" key="3">
    <source>
        <dbReference type="ARBA" id="ARBA00022722"/>
    </source>
</evidence>
<evidence type="ECO:0000256" key="2">
    <source>
        <dbReference type="ARBA" id="ARBA00022529"/>
    </source>
</evidence>
<dbReference type="SUPFAM" id="SSF54060">
    <property type="entry name" value="His-Me finger endonucleases"/>
    <property type="match status" value="1"/>
</dbReference>
<dbReference type="AlphaFoldDB" id="A0A4R3XQP0"/>
<dbReference type="RefSeq" id="WP_124946284.1">
    <property type="nucleotide sequence ID" value="NZ_BHVT01000029.1"/>
</dbReference>
<evidence type="ECO:0000313" key="9">
    <source>
        <dbReference type="EMBL" id="TCV78214.1"/>
    </source>
</evidence>
<evidence type="ECO:0000256" key="5">
    <source>
        <dbReference type="ARBA" id="ARBA00022801"/>
    </source>
</evidence>
<dbReference type="InterPro" id="IPR037146">
    <property type="entry name" value="Colicin/pyocin_DNase_dom_sf"/>
</dbReference>
<comment type="caution">
    <text evidence="9">The sequence shown here is derived from an EMBL/GenBank/DDBJ whole genome shotgun (WGS) entry which is preliminary data.</text>
</comment>
<feature type="region of interest" description="Disordered" evidence="8">
    <location>
        <begin position="118"/>
        <end position="152"/>
    </location>
</feature>
<dbReference type="GO" id="GO:0031640">
    <property type="term" value="P:killing of cells of another organism"/>
    <property type="evidence" value="ECO:0007669"/>
    <property type="project" value="UniProtKB-KW"/>
</dbReference>
<evidence type="ECO:0000256" key="7">
    <source>
        <dbReference type="ARBA" id="ARBA00023048"/>
    </source>
</evidence>
<keyword evidence="6" id="KW-0044">Antibiotic</keyword>
<gene>
    <name evidence="9" type="ORF">EDC63_1433</name>
</gene>
<organism evidence="9 10">
    <name type="scientific">Sulfurirhabdus autotrophica</name>
    <dbReference type="NCBI Taxonomy" id="1706046"/>
    <lineage>
        <taxon>Bacteria</taxon>
        <taxon>Pseudomonadati</taxon>
        <taxon>Pseudomonadota</taxon>
        <taxon>Betaproteobacteria</taxon>
        <taxon>Nitrosomonadales</taxon>
        <taxon>Sulfuricellaceae</taxon>
        <taxon>Sulfurirhabdus</taxon>
    </lineage>
</organism>
<dbReference type="GO" id="GO:0004519">
    <property type="term" value="F:endonuclease activity"/>
    <property type="evidence" value="ECO:0007669"/>
    <property type="project" value="UniProtKB-KW"/>
</dbReference>
<keyword evidence="7" id="KW-0078">Bacteriocin</keyword>
<evidence type="ECO:0000256" key="8">
    <source>
        <dbReference type="SAM" id="MobiDB-lite"/>
    </source>
</evidence>
<dbReference type="Gene3D" id="3.90.540.10">
    <property type="entry name" value="Colicin/pyocin, DNase domain"/>
    <property type="match status" value="1"/>
</dbReference>
<evidence type="ECO:0000313" key="10">
    <source>
        <dbReference type="Proteomes" id="UP000295367"/>
    </source>
</evidence>
<dbReference type="GO" id="GO:0016787">
    <property type="term" value="F:hydrolase activity"/>
    <property type="evidence" value="ECO:0007669"/>
    <property type="project" value="UniProtKB-KW"/>
</dbReference>
<dbReference type="Proteomes" id="UP000295367">
    <property type="component" value="Unassembled WGS sequence"/>
</dbReference>
<keyword evidence="3" id="KW-0540">Nuclease</keyword>
<name>A0A4R3XQP0_9PROT</name>
<accession>A0A4R3XQP0</accession>
<comment type="similarity">
    <text evidence="1">Belongs to the colicin/pyosin nuclease family.</text>
</comment>
<evidence type="ECO:0000256" key="4">
    <source>
        <dbReference type="ARBA" id="ARBA00022759"/>
    </source>
</evidence>
<dbReference type="GO" id="GO:0042742">
    <property type="term" value="P:defense response to bacterium"/>
    <property type="evidence" value="ECO:0007669"/>
    <property type="project" value="UniProtKB-KW"/>
</dbReference>